<dbReference type="InterPro" id="IPR002885">
    <property type="entry name" value="PPR_rpt"/>
</dbReference>
<dbReference type="Gene3D" id="1.25.40.10">
    <property type="entry name" value="Tetratricopeptide repeat domain"/>
    <property type="match status" value="4"/>
</dbReference>
<feature type="region of interest" description="Disordered" evidence="3">
    <location>
        <begin position="500"/>
        <end position="522"/>
    </location>
</feature>
<evidence type="ECO:0000313" key="4">
    <source>
        <dbReference type="EMBL" id="WOH12563.1"/>
    </source>
</evidence>
<protein>
    <submittedName>
        <fullName evidence="4">Uncharacterized protein</fullName>
    </submittedName>
</protein>
<dbReference type="EMBL" id="CP093350">
    <property type="protein sequence ID" value="WOH12563.1"/>
    <property type="molecule type" value="Genomic_DNA"/>
</dbReference>
<evidence type="ECO:0000256" key="3">
    <source>
        <dbReference type="SAM" id="MobiDB-lite"/>
    </source>
</evidence>
<dbReference type="AlphaFoldDB" id="A0A175YN12"/>
<dbReference type="Pfam" id="PF12854">
    <property type="entry name" value="PPR_1"/>
    <property type="match status" value="1"/>
</dbReference>
<reference evidence="4" key="1">
    <citation type="journal article" date="2016" name="Nat. Genet.">
        <title>A high-quality carrot genome assembly provides new insights into carotenoid accumulation and asterid genome evolution.</title>
        <authorList>
            <person name="Iorizzo M."/>
            <person name="Ellison S."/>
            <person name="Senalik D."/>
            <person name="Zeng P."/>
            <person name="Satapoomin P."/>
            <person name="Huang J."/>
            <person name="Bowman M."/>
            <person name="Iovene M."/>
            <person name="Sanseverino W."/>
            <person name="Cavagnaro P."/>
            <person name="Yildiz M."/>
            <person name="Macko-Podgorni A."/>
            <person name="Moranska E."/>
            <person name="Grzebelus E."/>
            <person name="Grzebelus D."/>
            <person name="Ashrafi H."/>
            <person name="Zheng Z."/>
            <person name="Cheng S."/>
            <person name="Spooner D."/>
            <person name="Van Deynze A."/>
            <person name="Simon P."/>
        </authorList>
    </citation>
    <scope>NUCLEOTIDE SEQUENCE</scope>
    <source>
        <tissue evidence="4">Leaf</tissue>
    </source>
</reference>
<dbReference type="KEGG" id="dcr:108197208"/>
<dbReference type="Proteomes" id="UP000077755">
    <property type="component" value="Chromosome 8"/>
</dbReference>
<dbReference type="Gramene" id="KZM85114">
    <property type="protein sequence ID" value="KZM85114"/>
    <property type="gene ID" value="DCAR_027464"/>
</dbReference>
<name>A0A175YN12_DAUCS</name>
<evidence type="ECO:0000313" key="5">
    <source>
        <dbReference type="Proteomes" id="UP000077755"/>
    </source>
</evidence>
<dbReference type="Pfam" id="PF01535">
    <property type="entry name" value="PPR"/>
    <property type="match status" value="4"/>
</dbReference>
<dbReference type="PROSITE" id="PS51375">
    <property type="entry name" value="PPR"/>
    <property type="match status" value="4"/>
</dbReference>
<comment type="similarity">
    <text evidence="1">Belongs to the PPR family. P subfamily.</text>
</comment>
<dbReference type="InterPro" id="IPR011990">
    <property type="entry name" value="TPR-like_helical_dom_sf"/>
</dbReference>
<dbReference type="OrthoDB" id="1846553at2759"/>
<sequence length="522" mass="59830">MRLTSSPKPLLTLFFSVRTIATESTQLTTTPSLGRVNPEHLLRVCTILYQQQNSPDPKLHSSLKASNFHLTHEFFLQVCNNFPFSWKPIYKFFHFTLANPDFQHTTLTFNKMLGVFGKAKNVDALWDLIREMGRRRLVNDQTYRIALKALASSRELKRCVEFFHLMNGYGYGYSLVTLNRVVESLCGAKLVEEAKYIVAKLRDWIEPDGVTYKWLIFGFCDKGDLVEASVVWNMMVDEGGVVNVDALDKMVDTLFKTNRFDDAMKLFQSMRSKDIDVLGGSSYGIVIKWMCKIGKLGGARLMFQELQQRGIEVDSETLGSLVYGFVCKARVREAYLLADGIEKPNISVYHGFIKGFLKLKRAKDATNVFREMINRGCEPTMHTYIMLLQGHLGKRGRKGSDPLVNFDTIFVGGMVKAGKSLEATKYVERMLNRGQEVPRFDYNKFLHCYSNEEGVVMFEEVTKKLREVGSFDLADIFARYGEKMATRDRRRNRELRYEKGSYGAAEEHSRTEELEVESNVNL</sequence>
<dbReference type="Pfam" id="PF13041">
    <property type="entry name" value="PPR_2"/>
    <property type="match status" value="1"/>
</dbReference>
<gene>
    <name evidence="4" type="ORF">DCAR_0832068</name>
</gene>
<dbReference type="PANTHER" id="PTHR47939">
    <property type="entry name" value="MEMBRANE-ASSOCIATED SALT-INDUCIBLE PROTEIN-LIKE"/>
    <property type="match status" value="1"/>
</dbReference>
<feature type="compositionally biased region" description="Basic and acidic residues" evidence="3">
    <location>
        <begin position="500"/>
        <end position="513"/>
    </location>
</feature>
<proteinExistence type="inferred from homology"/>
<dbReference type="PANTHER" id="PTHR47939:SF12">
    <property type="entry name" value="PENTACOTRIPEPTIDE-REPEAT REGION OF PRORP DOMAIN-CONTAINING PROTEIN"/>
    <property type="match status" value="1"/>
</dbReference>
<accession>A0A175YN12</accession>
<keyword evidence="5" id="KW-1185">Reference proteome</keyword>
<dbReference type="InterPro" id="IPR050667">
    <property type="entry name" value="PPR-containing_protein"/>
</dbReference>
<keyword evidence="2" id="KW-0677">Repeat</keyword>
<dbReference type="OMA" id="EFFHLMN"/>
<reference evidence="4" key="2">
    <citation type="submission" date="2022-03" db="EMBL/GenBank/DDBJ databases">
        <title>Draft title - Genomic analysis of global carrot germplasm unveils the trajectory of domestication and the origin of high carotenoid orange carrot.</title>
        <authorList>
            <person name="Iorizzo M."/>
            <person name="Ellison S."/>
            <person name="Senalik D."/>
            <person name="Macko-Podgorni A."/>
            <person name="Grzebelus D."/>
            <person name="Bostan H."/>
            <person name="Rolling W."/>
            <person name="Curaba J."/>
            <person name="Simon P."/>
        </authorList>
    </citation>
    <scope>NUCLEOTIDE SEQUENCE</scope>
    <source>
        <tissue evidence="4">Leaf</tissue>
    </source>
</reference>
<evidence type="ECO:0000256" key="1">
    <source>
        <dbReference type="ARBA" id="ARBA00007626"/>
    </source>
</evidence>
<evidence type="ECO:0000256" key="2">
    <source>
        <dbReference type="ARBA" id="ARBA00022737"/>
    </source>
</evidence>
<dbReference type="NCBIfam" id="TIGR00756">
    <property type="entry name" value="PPR"/>
    <property type="match status" value="4"/>
</dbReference>
<organism evidence="4 5">
    <name type="scientific">Daucus carota subsp. sativus</name>
    <name type="common">Carrot</name>
    <dbReference type="NCBI Taxonomy" id="79200"/>
    <lineage>
        <taxon>Eukaryota</taxon>
        <taxon>Viridiplantae</taxon>
        <taxon>Streptophyta</taxon>
        <taxon>Embryophyta</taxon>
        <taxon>Tracheophyta</taxon>
        <taxon>Spermatophyta</taxon>
        <taxon>Magnoliopsida</taxon>
        <taxon>eudicotyledons</taxon>
        <taxon>Gunneridae</taxon>
        <taxon>Pentapetalae</taxon>
        <taxon>asterids</taxon>
        <taxon>campanulids</taxon>
        <taxon>Apiales</taxon>
        <taxon>Apiaceae</taxon>
        <taxon>Apioideae</taxon>
        <taxon>Scandiceae</taxon>
        <taxon>Daucinae</taxon>
        <taxon>Daucus</taxon>
        <taxon>Daucus sect. Daucus</taxon>
    </lineage>
</organism>